<dbReference type="PANTHER" id="PTHR30173:SF43">
    <property type="entry name" value="ECF RNA POLYMERASE SIGMA FACTOR SIGI-RELATED"/>
    <property type="match status" value="1"/>
</dbReference>
<feature type="domain" description="RNA polymerase sigma factor 70 region 4 type 2" evidence="3">
    <location>
        <begin position="113"/>
        <end position="161"/>
    </location>
</feature>
<dbReference type="PANTHER" id="PTHR30173">
    <property type="entry name" value="SIGMA 19 FACTOR"/>
    <property type="match status" value="1"/>
</dbReference>
<evidence type="ECO:0000313" key="5">
    <source>
        <dbReference type="Proteomes" id="UP000287447"/>
    </source>
</evidence>
<name>A0A437QYG6_9PROT</name>
<sequence>MQPDIVTPNREAAFATERGRLIGLAYRMLGTRADAEDVVQDAWLRWRKVPVMDVENPAGYLSTIVTRLCLDRLKQARRRRELYVGPWLPEPVLTDPSYAPPSMETLDRDVSFALMTALERLSPLERAAFILHDIFETPFPEIAVLLDRSEAACRQLASRARGNIANNRARFEAEAGSADKLADAFFAAARDGDTDLLKRVLAHDAQLHTDGGGRKAAALNVIKSADKITRFFAGLARKPAIGPPILTRRALVNDLPALLTLEHDGTRQAAMVEIVDGQIRTVYMIRNPEKLERLWADTNLGDVEFS</sequence>
<dbReference type="InterPro" id="IPR032710">
    <property type="entry name" value="NTF2-like_dom_sf"/>
</dbReference>
<dbReference type="Gene3D" id="1.10.10.10">
    <property type="entry name" value="Winged helix-like DNA-binding domain superfamily/Winged helix DNA-binding domain"/>
    <property type="match status" value="1"/>
</dbReference>
<evidence type="ECO:0000313" key="4">
    <source>
        <dbReference type="EMBL" id="RVU39542.1"/>
    </source>
</evidence>
<dbReference type="AlphaFoldDB" id="A0A437QYG6"/>
<keyword evidence="5" id="KW-1185">Reference proteome</keyword>
<comment type="subunit">
    <text evidence="1">Interacts transiently with the RNA polymerase catalytic core formed by RpoA, RpoB, RpoC and RpoZ (2 alpha, 1 beta, 1 beta' and 1 omega subunit) to form the RNA polymerase holoenzyme that can initiate transcription.</text>
</comment>
<proteinExistence type="predicted"/>
<dbReference type="Proteomes" id="UP000287447">
    <property type="component" value="Unassembled WGS sequence"/>
</dbReference>
<dbReference type="EMBL" id="SADE01000001">
    <property type="protein sequence ID" value="RVU39542.1"/>
    <property type="molecule type" value="Genomic_DNA"/>
</dbReference>
<gene>
    <name evidence="4" type="ORF">EOI86_10030</name>
</gene>
<organism evidence="4 5">
    <name type="scientific">Hwanghaeella grinnelliae</name>
    <dbReference type="NCBI Taxonomy" id="2500179"/>
    <lineage>
        <taxon>Bacteria</taxon>
        <taxon>Pseudomonadati</taxon>
        <taxon>Pseudomonadota</taxon>
        <taxon>Alphaproteobacteria</taxon>
        <taxon>Rhodospirillales</taxon>
        <taxon>Rhodospirillaceae</taxon>
        <taxon>Hwanghaeella</taxon>
    </lineage>
</organism>
<accession>A0A437QYG6</accession>
<dbReference type="Gene3D" id="3.10.450.50">
    <property type="match status" value="1"/>
</dbReference>
<reference evidence="5" key="1">
    <citation type="submission" date="2019-01" db="EMBL/GenBank/DDBJ databases">
        <title>Gri0909 isolated from a small marine red alga.</title>
        <authorList>
            <person name="Kim J."/>
            <person name="Jeong S.E."/>
            <person name="Jeon C.O."/>
        </authorList>
    </citation>
    <scope>NUCLEOTIDE SEQUENCE [LARGE SCALE GENOMIC DNA]</scope>
    <source>
        <strain evidence="5">Gri0909</strain>
    </source>
</reference>
<dbReference type="InterPro" id="IPR013325">
    <property type="entry name" value="RNA_pol_sigma_r2"/>
</dbReference>
<dbReference type="SUPFAM" id="SSF88659">
    <property type="entry name" value="Sigma3 and sigma4 domains of RNA polymerase sigma factors"/>
    <property type="match status" value="1"/>
</dbReference>
<dbReference type="RefSeq" id="WP_127764913.1">
    <property type="nucleotide sequence ID" value="NZ_SADE01000001.1"/>
</dbReference>
<dbReference type="Pfam" id="PF04542">
    <property type="entry name" value="Sigma70_r2"/>
    <property type="match status" value="1"/>
</dbReference>
<comment type="caution">
    <text evidence="4">The sequence shown here is derived from an EMBL/GenBank/DDBJ whole genome shotgun (WGS) entry which is preliminary data.</text>
</comment>
<dbReference type="InterPro" id="IPR013249">
    <property type="entry name" value="RNA_pol_sigma70_r4_t2"/>
</dbReference>
<dbReference type="InterPro" id="IPR014284">
    <property type="entry name" value="RNA_pol_sigma-70_dom"/>
</dbReference>
<dbReference type="GO" id="GO:0016987">
    <property type="term" value="F:sigma factor activity"/>
    <property type="evidence" value="ECO:0007669"/>
    <property type="project" value="InterPro"/>
</dbReference>
<dbReference type="Gene3D" id="1.10.1740.10">
    <property type="match status" value="1"/>
</dbReference>
<dbReference type="SUPFAM" id="SSF54427">
    <property type="entry name" value="NTF2-like"/>
    <property type="match status" value="1"/>
</dbReference>
<dbReference type="Pfam" id="PF08281">
    <property type="entry name" value="Sigma70_r4_2"/>
    <property type="match status" value="1"/>
</dbReference>
<dbReference type="NCBIfam" id="TIGR02937">
    <property type="entry name" value="sigma70-ECF"/>
    <property type="match status" value="1"/>
</dbReference>
<dbReference type="InterPro" id="IPR007627">
    <property type="entry name" value="RNA_pol_sigma70_r2"/>
</dbReference>
<feature type="domain" description="RNA polymerase sigma-70 region 2" evidence="2">
    <location>
        <begin position="16"/>
        <end position="79"/>
    </location>
</feature>
<evidence type="ECO:0000259" key="2">
    <source>
        <dbReference type="Pfam" id="PF04542"/>
    </source>
</evidence>
<protein>
    <submittedName>
        <fullName evidence="4">Sigma-70 family RNA polymerase sigma factor</fullName>
    </submittedName>
</protein>
<dbReference type="InterPro" id="IPR013324">
    <property type="entry name" value="RNA_pol_sigma_r3/r4-like"/>
</dbReference>
<evidence type="ECO:0000259" key="3">
    <source>
        <dbReference type="Pfam" id="PF08281"/>
    </source>
</evidence>
<dbReference type="InterPro" id="IPR052704">
    <property type="entry name" value="ECF_Sigma-70_Domain"/>
</dbReference>
<evidence type="ECO:0000256" key="1">
    <source>
        <dbReference type="ARBA" id="ARBA00011344"/>
    </source>
</evidence>
<dbReference type="GO" id="GO:0006352">
    <property type="term" value="P:DNA-templated transcription initiation"/>
    <property type="evidence" value="ECO:0007669"/>
    <property type="project" value="InterPro"/>
</dbReference>
<dbReference type="OrthoDB" id="9794372at2"/>
<dbReference type="InterPro" id="IPR036388">
    <property type="entry name" value="WH-like_DNA-bd_sf"/>
</dbReference>
<dbReference type="GO" id="GO:0003677">
    <property type="term" value="F:DNA binding"/>
    <property type="evidence" value="ECO:0007669"/>
    <property type="project" value="InterPro"/>
</dbReference>
<dbReference type="SUPFAM" id="SSF88946">
    <property type="entry name" value="Sigma2 domain of RNA polymerase sigma factors"/>
    <property type="match status" value="1"/>
</dbReference>
<dbReference type="NCBIfam" id="NF007214">
    <property type="entry name" value="PRK09636.1"/>
    <property type="match status" value="1"/>
</dbReference>